<sequence length="400" mass="45219">MPERRGRTARLLLALALWTWSCVAFAAPRIGVVTMQPGEIFFERFGHNAIVVADPVDGSVTSYNFGFFDPTEEDFIARFVRGDMRYRLVALPLEQDLEYYRDVGRGVSLQWLDLDARDASELAAALAENARPENAHYGYDYFLDNCSTRVRDALDRALGGRLHQQLDTRRATTFRSESTRLASPDFWMWLGFDIGLGPAADVPLDGWAEAFVPMRLEDELAAAVNRQGRPLVVDQRLLIPHRLPPEPEMAGTPRPWWPWLLAGLGLAAVVVGAGARLRRTWATVAFSFWLVSGLLSALMLFIWFGTAHEFGWANRNLLLFSPFGWLLLPAAWRVLRRGTPARWSTWLAWVVAAGSACALVMYWLEPFPQRHLHWIVAILPVQLALAWTLQSIRGHGTIRR</sequence>
<feature type="domain" description="Lnb-like transmembrane" evidence="4">
    <location>
        <begin position="259"/>
        <end position="358"/>
    </location>
</feature>
<dbReference type="Proteomes" id="UP000190061">
    <property type="component" value="Unassembled WGS sequence"/>
</dbReference>
<evidence type="ECO:0000313" key="6">
    <source>
        <dbReference type="Proteomes" id="UP000190061"/>
    </source>
</evidence>
<feature type="chain" id="PRO_5012594540" evidence="2">
    <location>
        <begin position="27"/>
        <end position="400"/>
    </location>
</feature>
<dbReference type="AlphaFoldDB" id="A0A1T4P5P2"/>
<accession>A0A1T4P5P2</accession>
<dbReference type="OrthoDB" id="319167at2"/>
<name>A0A1T4P5P2_9GAMM</name>
<dbReference type="EMBL" id="FUXP01000002">
    <property type="protein sequence ID" value="SJZ86238.1"/>
    <property type="molecule type" value="Genomic_DNA"/>
</dbReference>
<feature type="transmembrane region" description="Helical" evidence="1">
    <location>
        <begin position="347"/>
        <end position="365"/>
    </location>
</feature>
<proteinExistence type="predicted"/>
<organism evidence="5 6">
    <name type="scientific">Lysobacter spongiicola DSM 21749</name>
    <dbReference type="NCBI Taxonomy" id="1122188"/>
    <lineage>
        <taxon>Bacteria</taxon>
        <taxon>Pseudomonadati</taxon>
        <taxon>Pseudomonadota</taxon>
        <taxon>Gammaproteobacteria</taxon>
        <taxon>Lysobacterales</taxon>
        <taxon>Lysobacteraceae</taxon>
        <taxon>Novilysobacter</taxon>
    </lineage>
</organism>
<dbReference type="InterPro" id="IPR057436">
    <property type="entry name" value="5TMH_Lnb"/>
</dbReference>
<keyword evidence="1" id="KW-1133">Transmembrane helix</keyword>
<dbReference type="STRING" id="1122188.SAMN02745674_01070"/>
<evidence type="ECO:0000256" key="1">
    <source>
        <dbReference type="SAM" id="Phobius"/>
    </source>
</evidence>
<evidence type="ECO:0000313" key="5">
    <source>
        <dbReference type="EMBL" id="SJZ86238.1"/>
    </source>
</evidence>
<feature type="transmembrane region" description="Helical" evidence="1">
    <location>
        <begin position="256"/>
        <end position="277"/>
    </location>
</feature>
<keyword evidence="1" id="KW-0812">Transmembrane</keyword>
<feature type="domain" description="Lnb N-terminal periplasmic" evidence="3">
    <location>
        <begin position="33"/>
        <end position="170"/>
    </location>
</feature>
<keyword evidence="2" id="KW-0732">Signal</keyword>
<feature type="signal peptide" evidence="2">
    <location>
        <begin position="1"/>
        <end position="26"/>
    </location>
</feature>
<feature type="transmembrane region" description="Helical" evidence="1">
    <location>
        <begin position="284"/>
        <end position="305"/>
    </location>
</feature>
<feature type="transmembrane region" description="Helical" evidence="1">
    <location>
        <begin position="371"/>
        <end position="390"/>
    </location>
</feature>
<keyword evidence="6" id="KW-1185">Reference proteome</keyword>
<gene>
    <name evidence="5" type="ORF">SAMN02745674_01070</name>
</gene>
<feature type="transmembrane region" description="Helical" evidence="1">
    <location>
        <begin position="317"/>
        <end position="335"/>
    </location>
</feature>
<reference evidence="5 6" key="1">
    <citation type="submission" date="2017-02" db="EMBL/GenBank/DDBJ databases">
        <authorList>
            <person name="Peterson S.W."/>
        </authorList>
    </citation>
    <scope>NUCLEOTIDE SEQUENCE [LARGE SCALE GENOMIC DNA]</scope>
    <source>
        <strain evidence="5 6">DSM 21749</strain>
    </source>
</reference>
<dbReference type="InterPro" id="IPR025178">
    <property type="entry name" value="Lnb_N"/>
</dbReference>
<evidence type="ECO:0000259" key="4">
    <source>
        <dbReference type="Pfam" id="PF25221"/>
    </source>
</evidence>
<dbReference type="Pfam" id="PF25221">
    <property type="entry name" value="5TMH_Lnb"/>
    <property type="match status" value="1"/>
</dbReference>
<protein>
    <submittedName>
        <fullName evidence="5">Uncharacterized protein</fullName>
    </submittedName>
</protein>
<dbReference type="Pfam" id="PF13387">
    <property type="entry name" value="Lnb_N"/>
    <property type="match status" value="1"/>
</dbReference>
<evidence type="ECO:0000256" key="2">
    <source>
        <dbReference type="SAM" id="SignalP"/>
    </source>
</evidence>
<evidence type="ECO:0000259" key="3">
    <source>
        <dbReference type="Pfam" id="PF13387"/>
    </source>
</evidence>
<keyword evidence="1" id="KW-0472">Membrane</keyword>
<dbReference type="RefSeq" id="WP_078757655.1">
    <property type="nucleotide sequence ID" value="NZ_FUXP01000002.1"/>
</dbReference>